<dbReference type="Pfam" id="PF07691">
    <property type="entry name" value="PA14"/>
    <property type="match status" value="1"/>
</dbReference>
<dbReference type="PANTHER" id="PTHR19328">
    <property type="entry name" value="HEDGEHOG-INTERACTING PROTEIN"/>
    <property type="match status" value="1"/>
</dbReference>
<name>A0A934REF0_9BACT</name>
<dbReference type="SUPFAM" id="SSF56988">
    <property type="entry name" value="Anthrax protective antigen"/>
    <property type="match status" value="1"/>
</dbReference>
<dbReference type="Pfam" id="PF17963">
    <property type="entry name" value="Big_9"/>
    <property type="match status" value="1"/>
</dbReference>
<dbReference type="InterPro" id="IPR011041">
    <property type="entry name" value="Quinoprot_gluc/sorb_DH_b-prop"/>
</dbReference>
<dbReference type="InterPro" id="IPR012938">
    <property type="entry name" value="Glc/Sorbosone_DH"/>
</dbReference>
<evidence type="ECO:0000313" key="5">
    <source>
        <dbReference type="Proteomes" id="UP000658278"/>
    </source>
</evidence>
<dbReference type="Gene3D" id="2.60.40.3440">
    <property type="match status" value="1"/>
</dbReference>
<feature type="domain" description="PA14" evidence="3">
    <location>
        <begin position="20"/>
        <end position="176"/>
    </location>
</feature>
<comment type="caution">
    <text evidence="4">The sequence shown here is derived from an EMBL/GenBank/DDBJ whole genome shotgun (WGS) entry which is preliminary data.</text>
</comment>
<dbReference type="InterPro" id="IPR037524">
    <property type="entry name" value="PA14/GLEYA"/>
</dbReference>
<dbReference type="SUPFAM" id="SSF48695">
    <property type="entry name" value="Multiheme cytochromes"/>
    <property type="match status" value="1"/>
</dbReference>
<dbReference type="RefSeq" id="WP_200279500.1">
    <property type="nucleotide sequence ID" value="NZ_JAENII010000008.1"/>
</dbReference>
<evidence type="ECO:0000259" key="3">
    <source>
        <dbReference type="PROSITE" id="PS51820"/>
    </source>
</evidence>
<feature type="chain" id="PRO_5037712972" evidence="2">
    <location>
        <begin position="19"/>
        <end position="1157"/>
    </location>
</feature>
<keyword evidence="2" id="KW-0732">Signal</keyword>
<dbReference type="Gene3D" id="2.60.120.1560">
    <property type="match status" value="1"/>
</dbReference>
<dbReference type="Pfam" id="PF07995">
    <property type="entry name" value="GSDH"/>
    <property type="match status" value="2"/>
</dbReference>
<accession>A0A934REF0</accession>
<sequence length="1157" mass="125897">MKPICLATFFFSSLPALCAPPTGSITRHVWTNVSGVAVPDLTNLSDYPDSPDTSTTASSFLAPTNWSNNYGTRMFGWVHAPVTGDYTFYLHADDNAELWLSTTVSPDQRRRIARVPGWTNAGDWNKFPEQTSPIITLEAGNYYFIEALQKEEGGGDNLGVAWSYPGQSRTYVPGASLSPWQNLAPETNDDVAHLPPGGQVRIPVLANDLDPNGRADIDPGSLAEGTPPTNGSLAIDPVNGQITYTHDGSPTVSDVFSYSISDQAGASSTANVVITISDAPRLPLATSTMPENGPVQELTLVDAFPGLGFSAPVGIVSPPAPDQRLFILEKGGDIRLIPDLQSPSNVRFMDLDGLVSGRSGEVFQTSSEQGLLGLAFHPSYATNGRFFVVYSVNISGVRYQRLSEFAVSPTDPNSANTGSEKILIEQRNEAGNHNGGDLHFGPDGYLYMSWGDEGNANDTLNNSQTITKDFWSSITRIDVDLESEDYTPTDGTGSDDDSVPPNDHPAVVKDNLGNPRYEVPADNPWVATPVFNGQNLDVEDVRTEFWAAGLRNPWRMSFDPVTGDLWCGDVGQGAWEEINLIERGANYEWAFREGNHNGVKWNNRPSGWTPNQQPSEGPNRGPVWQYSHGSGQFEGNSVTGGVVYRGSRIPSLAGHYVFADYGSGNIWSFDVNQSPPNVQRIAGEGGIVAFGHDPTNGDVLMADIDNGLIRRLTADTTGDVFPDTLAATGLFADATTLTPNPGLIPYDINLPFWSDHAIKSRWFGHPETSPTLAYSRDGNWAFPTGSTWVKHFELETERGNPSTRKRIETRVLVKTEEGSYGVSYRWNNDGTSATLADAAGEEFDLAIIDGGVSKNQRWRIPSHAECNTCHSPQAGHALSFQTRQLNRPGTIGAFSGNFVSVLELTGYLSGLTDDPTTLPRHVQPSETDYSLEARARSWLDVNCAYCHSASGTVPTDWDASVSLPLFETNIVNGLPGTGILDPDDRLVVPGDESHSVIVHRAAARNGYTRMPPLATFETDDTAIQLLIDWIESELPSRLSYDDWRSSFFGMDPQGAPEVDADLDGRDNHQEYLEQTHPLLADAPASLTIAHTNGSIRVSLPELSGRSLRLESSTDLLHWTPWPDPENNGVPRASGQALEISIPDPNGRQFFRSTVEER</sequence>
<feature type="compositionally biased region" description="Acidic residues" evidence="1">
    <location>
        <begin position="484"/>
        <end position="498"/>
    </location>
</feature>
<feature type="compositionally biased region" description="Polar residues" evidence="1">
    <location>
        <begin position="603"/>
        <end position="616"/>
    </location>
</feature>
<gene>
    <name evidence="4" type="ORF">JIN81_11665</name>
</gene>
<dbReference type="InterPro" id="IPR011658">
    <property type="entry name" value="PA14_dom"/>
</dbReference>
<dbReference type="InterPro" id="IPR036280">
    <property type="entry name" value="Multihaem_cyt_sf"/>
</dbReference>
<organism evidence="4 5">
    <name type="scientific">Haloferula rosea</name>
    <dbReference type="NCBI Taxonomy" id="490093"/>
    <lineage>
        <taxon>Bacteria</taxon>
        <taxon>Pseudomonadati</taxon>
        <taxon>Verrucomicrobiota</taxon>
        <taxon>Verrucomicrobiia</taxon>
        <taxon>Verrucomicrobiales</taxon>
        <taxon>Verrucomicrobiaceae</taxon>
        <taxon>Haloferula</taxon>
    </lineage>
</organism>
<feature type="region of interest" description="Disordered" evidence="1">
    <location>
        <begin position="484"/>
        <end position="516"/>
    </location>
</feature>
<evidence type="ECO:0000256" key="1">
    <source>
        <dbReference type="SAM" id="MobiDB-lite"/>
    </source>
</evidence>
<dbReference type="Proteomes" id="UP000658278">
    <property type="component" value="Unassembled WGS sequence"/>
</dbReference>
<feature type="region of interest" description="Disordered" evidence="1">
    <location>
        <begin position="206"/>
        <end position="227"/>
    </location>
</feature>
<dbReference type="EMBL" id="JAENII010000008">
    <property type="protein sequence ID" value="MBK1827679.1"/>
    <property type="molecule type" value="Genomic_DNA"/>
</dbReference>
<dbReference type="PROSITE" id="PS51820">
    <property type="entry name" value="PA14"/>
    <property type="match status" value="1"/>
</dbReference>
<feature type="region of interest" description="Disordered" evidence="1">
    <location>
        <begin position="603"/>
        <end position="623"/>
    </location>
</feature>
<feature type="signal peptide" evidence="2">
    <location>
        <begin position="1"/>
        <end position="18"/>
    </location>
</feature>
<evidence type="ECO:0000256" key="2">
    <source>
        <dbReference type="SAM" id="SignalP"/>
    </source>
</evidence>
<dbReference type="Gene3D" id="2.120.10.30">
    <property type="entry name" value="TolB, C-terminal domain"/>
    <property type="match status" value="1"/>
</dbReference>
<protein>
    <submittedName>
        <fullName evidence="4">PQQ-dependent sugar dehydrogenase</fullName>
    </submittedName>
</protein>
<dbReference type="PANTHER" id="PTHR19328:SF75">
    <property type="entry name" value="ALDOSE SUGAR DEHYDROGENASE YLII"/>
    <property type="match status" value="1"/>
</dbReference>
<proteinExistence type="predicted"/>
<evidence type="ECO:0000313" key="4">
    <source>
        <dbReference type="EMBL" id="MBK1827679.1"/>
    </source>
</evidence>
<reference evidence="4" key="1">
    <citation type="submission" date="2021-01" db="EMBL/GenBank/DDBJ databases">
        <title>Modified the classification status of verrucomicrobia.</title>
        <authorList>
            <person name="Feng X."/>
        </authorList>
    </citation>
    <scope>NUCLEOTIDE SEQUENCE</scope>
    <source>
        <strain evidence="4">KCTC 22201</strain>
    </source>
</reference>
<keyword evidence="5" id="KW-1185">Reference proteome</keyword>
<dbReference type="SUPFAM" id="SSF50952">
    <property type="entry name" value="Soluble quinoprotein glucose dehydrogenase"/>
    <property type="match status" value="1"/>
</dbReference>
<dbReference type="AlphaFoldDB" id="A0A934REF0"/>
<dbReference type="InterPro" id="IPR011042">
    <property type="entry name" value="6-blade_b-propeller_TolB-like"/>
</dbReference>